<dbReference type="Pfam" id="PF26550">
    <property type="entry name" value="Tricorn_2nd"/>
    <property type="match status" value="1"/>
</dbReference>
<evidence type="ECO:0000313" key="11">
    <source>
        <dbReference type="EMBL" id="SKA45762.1"/>
    </source>
</evidence>
<gene>
    <name evidence="11" type="ORF">SAMN04488128_10796</name>
</gene>
<dbReference type="PANTHER" id="PTHR43253">
    <property type="entry name" value="TRICORN PROTEASE HOMOLOG 2-RELATED"/>
    <property type="match status" value="1"/>
</dbReference>
<name>A0A1T4TZ57_9BACT</name>
<dbReference type="PANTHER" id="PTHR43253:SF1">
    <property type="entry name" value="TRICORN PROTEASE HOMOLOG 2-RELATED"/>
    <property type="match status" value="1"/>
</dbReference>
<dbReference type="Pfam" id="PF26549">
    <property type="entry name" value="Tricorn_N"/>
    <property type="match status" value="1"/>
</dbReference>
<evidence type="ECO:0000256" key="9">
    <source>
        <dbReference type="SAM" id="MobiDB-lite"/>
    </source>
</evidence>
<proteinExistence type="inferred from homology"/>
<dbReference type="EC" id="3.4.21.-" evidence="7"/>
<comment type="similarity">
    <text evidence="2 7">Belongs to the peptidase S41B family.</text>
</comment>
<keyword evidence="12" id="KW-1185">Reference proteome</keyword>
<evidence type="ECO:0000256" key="4">
    <source>
        <dbReference type="ARBA" id="ARBA00022670"/>
    </source>
</evidence>
<feature type="compositionally biased region" description="Basic and acidic residues" evidence="9">
    <location>
        <begin position="582"/>
        <end position="598"/>
    </location>
</feature>
<keyword evidence="4 7" id="KW-0645">Protease</keyword>
<keyword evidence="5 7" id="KW-0378">Hydrolase</keyword>
<evidence type="ECO:0000256" key="6">
    <source>
        <dbReference type="ARBA" id="ARBA00022825"/>
    </source>
</evidence>
<dbReference type="Gene3D" id="2.120.10.60">
    <property type="entry name" value="Tricorn protease N-terminal domain"/>
    <property type="match status" value="1"/>
</dbReference>
<dbReference type="SUPFAM" id="SSF50156">
    <property type="entry name" value="PDZ domain-like"/>
    <property type="match status" value="1"/>
</dbReference>
<dbReference type="InterPro" id="IPR015943">
    <property type="entry name" value="WD40/YVTN_repeat-like_dom_sf"/>
</dbReference>
<dbReference type="InterPro" id="IPR028204">
    <property type="entry name" value="Tricorn_C1"/>
</dbReference>
<dbReference type="GO" id="GO:0005737">
    <property type="term" value="C:cytoplasm"/>
    <property type="evidence" value="ECO:0007669"/>
    <property type="project" value="UniProtKB-SubCell"/>
</dbReference>
<dbReference type="SUPFAM" id="SSF69304">
    <property type="entry name" value="Tricorn protease N-terminal domain"/>
    <property type="match status" value="1"/>
</dbReference>
<dbReference type="InterPro" id="IPR012393">
    <property type="entry name" value="Tricorn_protease"/>
</dbReference>
<feature type="active site" description="Charge relay system" evidence="8">
    <location>
        <position position="1055"/>
    </location>
</feature>
<feature type="region of interest" description="Disordered" evidence="9">
    <location>
        <begin position="564"/>
        <end position="598"/>
    </location>
</feature>
<evidence type="ECO:0000256" key="8">
    <source>
        <dbReference type="PIRSR" id="PIRSR036421-1"/>
    </source>
</evidence>
<dbReference type="Gene3D" id="3.30.750.44">
    <property type="match status" value="1"/>
</dbReference>
<dbReference type="SUPFAM" id="SSF52096">
    <property type="entry name" value="ClpP/crotonase"/>
    <property type="match status" value="1"/>
</dbReference>
<dbReference type="InterPro" id="IPR029045">
    <property type="entry name" value="ClpP/crotonase-like_dom_sf"/>
</dbReference>
<reference evidence="12" key="1">
    <citation type="submission" date="2017-02" db="EMBL/GenBank/DDBJ databases">
        <authorList>
            <person name="Varghese N."/>
            <person name="Submissions S."/>
        </authorList>
    </citation>
    <scope>NUCLEOTIDE SEQUENCE [LARGE SCALE GENOMIC DNA]</scope>
    <source>
        <strain evidence="12">DSM 22224</strain>
    </source>
</reference>
<keyword evidence="6 7" id="KW-0720">Serine protease</keyword>
<dbReference type="GO" id="GO:0008236">
    <property type="term" value="F:serine-type peptidase activity"/>
    <property type="evidence" value="ECO:0007669"/>
    <property type="project" value="UniProtKB-UniRule"/>
</dbReference>
<dbReference type="Pfam" id="PF14684">
    <property type="entry name" value="Tricorn_C1"/>
    <property type="match status" value="1"/>
</dbReference>
<dbReference type="SUPFAM" id="SSF82171">
    <property type="entry name" value="DPP6 N-terminal domain-like"/>
    <property type="match status" value="1"/>
</dbReference>
<protein>
    <recommendedName>
        <fullName evidence="7">Tricorn protease homolog</fullName>
        <ecNumber evidence="7">3.4.21.-</ecNumber>
    </recommendedName>
</protein>
<dbReference type="Gene3D" id="2.130.10.10">
    <property type="entry name" value="YVTN repeat-like/Quinoprotein amine dehydrogenase"/>
    <property type="match status" value="1"/>
</dbReference>
<feature type="active site" description="Nucleophile" evidence="8">
    <location>
        <position position="997"/>
    </location>
</feature>
<feature type="active site" description="Charge relay system" evidence="8">
    <location>
        <position position="775"/>
    </location>
</feature>
<dbReference type="CDD" id="cd07562">
    <property type="entry name" value="Peptidase_S41_TRI"/>
    <property type="match status" value="1"/>
</dbReference>
<dbReference type="InterPro" id="IPR029414">
    <property type="entry name" value="Tricorn_PDZ"/>
</dbReference>
<dbReference type="GO" id="GO:0006508">
    <property type="term" value="P:proteolysis"/>
    <property type="evidence" value="ECO:0007669"/>
    <property type="project" value="UniProtKB-UniRule"/>
</dbReference>
<dbReference type="Proteomes" id="UP000190367">
    <property type="component" value="Unassembled WGS sequence"/>
</dbReference>
<dbReference type="InterPro" id="IPR005151">
    <property type="entry name" value="Tail-specific_protease"/>
</dbReference>
<dbReference type="InterPro" id="IPR036034">
    <property type="entry name" value="PDZ_sf"/>
</dbReference>
<evidence type="ECO:0000256" key="5">
    <source>
        <dbReference type="ARBA" id="ARBA00022801"/>
    </source>
</evidence>
<evidence type="ECO:0000313" key="12">
    <source>
        <dbReference type="Proteomes" id="UP000190367"/>
    </source>
</evidence>
<dbReference type="SMART" id="SM00245">
    <property type="entry name" value="TSPc"/>
    <property type="match status" value="1"/>
</dbReference>
<comment type="function">
    <text evidence="7">Degrades oligopeptides.</text>
</comment>
<dbReference type="STRING" id="634771.SAMN04488128_10796"/>
<dbReference type="Pfam" id="PF14685">
    <property type="entry name" value="PDZ_Tricorn"/>
    <property type="match status" value="1"/>
</dbReference>
<sequence>MFRFCYIRLSGKINLRRRPFNNQPLMKKNVMLAMACLLGAHSYAQVSASLFRYPDVSRTQIAFSYANDIWLVPKEGGTAIRVTSPAGMEMYPRFSPDGSKLAFSANYDGNLEAYVMPVTGGVPFRLTQHGNPDMVIDWTLDGKQVLFSSRRESTKERFNQFYTIPETGGTAVKLPLAYAEFGSYSPDGKSIAVAIRSQSARTWKRYRGGMKANIHIYHFDTRQSENISAKSDAGDEFPMWYNNYVYLLSDRGPEKRMNLWRYKTDTKTFEQVTHYTDYDVHTPAMGPTDIVYEAGGKLYTLSLESQQSREVKINITTDVATLKPRTIKTDKDIQYADISPDGKRALIGARGEVFSLPAENGFVKDLTRTSGVAERDASWSPNGKYIAWWSDQTGDYELWIAENGKEEAARQVTHIGPGFRYHAYWSPDNKKIAFIDQTMRIHIVDVASGKVTNIDKALHYTEDALRTWKCSWSSDSRWLAYSRDCDNLHNAAFLYNVPGNQRHQVTADFYESIDPVFDPEGKYLYLLTNRTFKPIYSDVENSFIYANTTKVAAISLRKDVPPVTSTQNDAVEIGKDSAQSSPKKEDKKKGGEETAKNNNEVKIDLENIEARLYELPVEAGNYSRLTAVKGKILYNNASNTGVSDRSVTLKYYDLDSREEKEIIKDAGQYQVSADGKKILVTGDRYAIIDLGPNQKVDKKLRINEMTMLLDPMQEWKQLFNEAWRIERDFFYDPNMHGVNWAEMKQKYARILEGARTREEVNFVIGEMIAEMNASHAYVSGGDLETPKEMNVGYLGCDWEADGKFYKVKRIIRGAEWDAEARSPLDEPGINIPEGTYILAVNGVPLTTASEPFSAFQGLAGKAVEITYNTRPSFEGAKTAVVKAIGNEYRLRHLAWIESNRKHVAEATNNQVGYIFVPSTGIDGQDELVRQFSAQWNKAALIIDERFNNGGQIPDRFIELLNRKPLAYWATRDGALVSAPLVGHFGPKVMLINGWSGSGGDAFPDYFRKRGLGPLIGTRTWGGLIGYSGTPTLIDGGDVTAPSFRMYYPDGTWFPEGHGVDPDIQVDENLGDMARGIDPQLERGITEIKALLQSKGYKAPATPAYEKR</sequence>
<dbReference type="EMBL" id="FUWZ01000007">
    <property type="protein sequence ID" value="SKA45762.1"/>
    <property type="molecule type" value="Genomic_DNA"/>
</dbReference>
<evidence type="ECO:0000256" key="2">
    <source>
        <dbReference type="ARBA" id="ARBA00008524"/>
    </source>
</evidence>
<dbReference type="AlphaFoldDB" id="A0A1T4TZ57"/>
<evidence type="ECO:0000256" key="3">
    <source>
        <dbReference type="ARBA" id="ARBA00022490"/>
    </source>
</evidence>
<keyword evidence="3 7" id="KW-0963">Cytoplasm</keyword>
<dbReference type="Gene3D" id="2.30.42.10">
    <property type="match status" value="1"/>
</dbReference>
<dbReference type="PIRSF" id="PIRSF036421">
    <property type="entry name" value="Tricorn_protease"/>
    <property type="match status" value="1"/>
</dbReference>
<evidence type="ECO:0000256" key="1">
    <source>
        <dbReference type="ARBA" id="ARBA00004496"/>
    </source>
</evidence>
<organism evidence="11 12">
    <name type="scientific">Chitinophaga eiseniae</name>
    <dbReference type="NCBI Taxonomy" id="634771"/>
    <lineage>
        <taxon>Bacteria</taxon>
        <taxon>Pseudomonadati</taxon>
        <taxon>Bacteroidota</taxon>
        <taxon>Chitinophagia</taxon>
        <taxon>Chitinophagales</taxon>
        <taxon>Chitinophagaceae</taxon>
        <taxon>Chitinophaga</taxon>
    </lineage>
</organism>
<feature type="domain" description="Tail specific protease" evidence="10">
    <location>
        <begin position="876"/>
        <end position="1066"/>
    </location>
</feature>
<evidence type="ECO:0000259" key="10">
    <source>
        <dbReference type="SMART" id="SM00245"/>
    </source>
</evidence>
<evidence type="ECO:0000256" key="7">
    <source>
        <dbReference type="PIRNR" id="PIRNR036421"/>
    </source>
</evidence>
<comment type="subcellular location">
    <subcellularLocation>
        <location evidence="1 7">Cytoplasm</location>
    </subcellularLocation>
</comment>
<dbReference type="Gene3D" id="3.90.226.10">
    <property type="entry name" value="2-enoyl-CoA Hydratase, Chain A, domain 1"/>
    <property type="match status" value="1"/>
</dbReference>
<dbReference type="Pfam" id="PF03572">
    <property type="entry name" value="Peptidase_S41"/>
    <property type="match status" value="1"/>
</dbReference>
<accession>A0A1T4TZ57</accession>